<feature type="compositionally biased region" description="Basic and acidic residues" evidence="1">
    <location>
        <begin position="198"/>
        <end position="212"/>
    </location>
</feature>
<protein>
    <submittedName>
        <fullName evidence="2">Uncharacterized protein</fullName>
    </submittedName>
</protein>
<organism evidence="2 3">
    <name type="scientific">Trichonephila inaurata madagascariensis</name>
    <dbReference type="NCBI Taxonomy" id="2747483"/>
    <lineage>
        <taxon>Eukaryota</taxon>
        <taxon>Metazoa</taxon>
        <taxon>Ecdysozoa</taxon>
        <taxon>Arthropoda</taxon>
        <taxon>Chelicerata</taxon>
        <taxon>Arachnida</taxon>
        <taxon>Araneae</taxon>
        <taxon>Araneomorphae</taxon>
        <taxon>Entelegynae</taxon>
        <taxon>Araneoidea</taxon>
        <taxon>Nephilidae</taxon>
        <taxon>Trichonephila</taxon>
        <taxon>Trichonephila inaurata</taxon>
    </lineage>
</organism>
<name>A0A8X6XFE6_9ARAC</name>
<comment type="caution">
    <text evidence="2">The sequence shown here is derived from an EMBL/GenBank/DDBJ whole genome shotgun (WGS) entry which is preliminary data.</text>
</comment>
<gene>
    <name evidence="2" type="ORF">TNIN_227191</name>
</gene>
<dbReference type="Proteomes" id="UP000886998">
    <property type="component" value="Unassembled WGS sequence"/>
</dbReference>
<keyword evidence="3" id="KW-1185">Reference proteome</keyword>
<dbReference type="AlphaFoldDB" id="A0A8X6XFE6"/>
<accession>A0A8X6XFE6</accession>
<feature type="region of interest" description="Disordered" evidence="1">
    <location>
        <begin position="180"/>
        <end position="245"/>
    </location>
</feature>
<evidence type="ECO:0000256" key="1">
    <source>
        <dbReference type="SAM" id="MobiDB-lite"/>
    </source>
</evidence>
<feature type="region of interest" description="Disordered" evidence="1">
    <location>
        <begin position="35"/>
        <end position="69"/>
    </location>
</feature>
<feature type="compositionally biased region" description="Polar residues" evidence="1">
    <location>
        <begin position="44"/>
        <end position="59"/>
    </location>
</feature>
<evidence type="ECO:0000313" key="2">
    <source>
        <dbReference type="EMBL" id="GFY52808.1"/>
    </source>
</evidence>
<reference evidence="2" key="1">
    <citation type="submission" date="2020-08" db="EMBL/GenBank/DDBJ databases">
        <title>Multicomponent nature underlies the extraordinary mechanical properties of spider dragline silk.</title>
        <authorList>
            <person name="Kono N."/>
            <person name="Nakamura H."/>
            <person name="Mori M."/>
            <person name="Yoshida Y."/>
            <person name="Ohtoshi R."/>
            <person name="Malay A.D."/>
            <person name="Moran D.A.P."/>
            <person name="Tomita M."/>
            <person name="Numata K."/>
            <person name="Arakawa K."/>
        </authorList>
    </citation>
    <scope>NUCLEOTIDE SEQUENCE</scope>
</reference>
<sequence length="268" mass="30519">MPVRSMVVLAVPVIGEAYIGLVWSKEISKDESTAVNRPIHESHPNLTSDTEPAYWTTNQRTKKEKWEDSRLQRSHLYGLTCEGNSSTAEETNHARDPSSPETLLRQPPIRGYLEKRFGINEILRRILQMQAVPRGTCPKVRHFFSTPDKHLESSPPKYSNNPLENLTGGKLLQHRKRGNAHYEGGGVTYEFSPPFHPQHTDDPDRKQKEERRRSSRIRNVWHGFGQRSSSSCQNSTGHGGTSSEPRDILELMNSLQIRINTNQVSMSK</sequence>
<dbReference type="EMBL" id="BMAV01008918">
    <property type="protein sequence ID" value="GFY52808.1"/>
    <property type="molecule type" value="Genomic_DNA"/>
</dbReference>
<proteinExistence type="predicted"/>
<feature type="region of interest" description="Disordered" evidence="1">
    <location>
        <begin position="81"/>
        <end position="107"/>
    </location>
</feature>
<feature type="compositionally biased region" description="Polar residues" evidence="1">
    <location>
        <begin position="226"/>
        <end position="236"/>
    </location>
</feature>
<evidence type="ECO:0000313" key="3">
    <source>
        <dbReference type="Proteomes" id="UP000886998"/>
    </source>
</evidence>